<gene>
    <name evidence="2" type="ORF">GUJ93_ZPchr0002g24681</name>
</gene>
<accession>A0A8J5SB68</accession>
<feature type="region of interest" description="Disordered" evidence="1">
    <location>
        <begin position="23"/>
        <end position="66"/>
    </location>
</feature>
<dbReference type="Proteomes" id="UP000729402">
    <property type="component" value="Unassembled WGS sequence"/>
</dbReference>
<reference evidence="2" key="1">
    <citation type="journal article" date="2021" name="bioRxiv">
        <title>Whole Genome Assembly and Annotation of Northern Wild Rice, Zizania palustris L., Supports a Whole Genome Duplication in the Zizania Genus.</title>
        <authorList>
            <person name="Haas M."/>
            <person name="Kono T."/>
            <person name="Macchietto M."/>
            <person name="Millas R."/>
            <person name="McGilp L."/>
            <person name="Shao M."/>
            <person name="Duquette J."/>
            <person name="Hirsch C.N."/>
            <person name="Kimball J."/>
        </authorList>
    </citation>
    <scope>NUCLEOTIDE SEQUENCE</scope>
    <source>
        <tissue evidence="2">Fresh leaf tissue</tissue>
    </source>
</reference>
<feature type="compositionally biased region" description="Polar residues" evidence="1">
    <location>
        <begin position="45"/>
        <end position="56"/>
    </location>
</feature>
<protein>
    <submittedName>
        <fullName evidence="2">Uncharacterized protein</fullName>
    </submittedName>
</protein>
<evidence type="ECO:0000313" key="3">
    <source>
        <dbReference type="Proteomes" id="UP000729402"/>
    </source>
</evidence>
<reference evidence="2" key="2">
    <citation type="submission" date="2021-02" db="EMBL/GenBank/DDBJ databases">
        <authorList>
            <person name="Kimball J.A."/>
            <person name="Haas M.W."/>
            <person name="Macchietto M."/>
            <person name="Kono T."/>
            <person name="Duquette J."/>
            <person name="Shao M."/>
        </authorList>
    </citation>
    <scope>NUCLEOTIDE SEQUENCE</scope>
    <source>
        <tissue evidence="2">Fresh leaf tissue</tissue>
    </source>
</reference>
<evidence type="ECO:0000313" key="2">
    <source>
        <dbReference type="EMBL" id="KAG8059905.1"/>
    </source>
</evidence>
<keyword evidence="3" id="KW-1185">Reference proteome</keyword>
<sequence length="66" mass="6482">MMAGADDSLLVVATSSMAAPVAIGGPTDIHGEEGSDTAILPSGGISANSGITSSPSALRRTRDLRA</sequence>
<name>A0A8J5SB68_ZIZPA</name>
<organism evidence="2 3">
    <name type="scientific">Zizania palustris</name>
    <name type="common">Northern wild rice</name>
    <dbReference type="NCBI Taxonomy" id="103762"/>
    <lineage>
        <taxon>Eukaryota</taxon>
        <taxon>Viridiplantae</taxon>
        <taxon>Streptophyta</taxon>
        <taxon>Embryophyta</taxon>
        <taxon>Tracheophyta</taxon>
        <taxon>Spermatophyta</taxon>
        <taxon>Magnoliopsida</taxon>
        <taxon>Liliopsida</taxon>
        <taxon>Poales</taxon>
        <taxon>Poaceae</taxon>
        <taxon>BOP clade</taxon>
        <taxon>Oryzoideae</taxon>
        <taxon>Oryzeae</taxon>
        <taxon>Zizaniinae</taxon>
        <taxon>Zizania</taxon>
    </lineage>
</organism>
<comment type="caution">
    <text evidence="2">The sequence shown here is derived from an EMBL/GenBank/DDBJ whole genome shotgun (WGS) entry which is preliminary data.</text>
</comment>
<proteinExistence type="predicted"/>
<evidence type="ECO:0000256" key="1">
    <source>
        <dbReference type="SAM" id="MobiDB-lite"/>
    </source>
</evidence>
<dbReference type="EMBL" id="JAAALK010000287">
    <property type="protein sequence ID" value="KAG8059905.1"/>
    <property type="molecule type" value="Genomic_DNA"/>
</dbReference>
<dbReference type="AlphaFoldDB" id="A0A8J5SB68"/>